<dbReference type="SUPFAM" id="SSF51556">
    <property type="entry name" value="Metallo-dependent hydrolases"/>
    <property type="match status" value="1"/>
</dbReference>
<comment type="caution">
    <text evidence="2">The sequence shown here is derived from an EMBL/GenBank/DDBJ whole genome shotgun (WGS) entry which is preliminary data.</text>
</comment>
<evidence type="ECO:0000313" key="2">
    <source>
        <dbReference type="EMBL" id="PIR93384.1"/>
    </source>
</evidence>
<dbReference type="Pfam" id="PF04909">
    <property type="entry name" value="Amidohydro_2"/>
    <property type="match status" value="1"/>
</dbReference>
<evidence type="ECO:0000313" key="3">
    <source>
        <dbReference type="Proteomes" id="UP000228626"/>
    </source>
</evidence>
<sequence>MRITLYLTQVLKLVKDFPLLMICQAHLGLTKTVISGLEDVYMAIARFPQVYFDTALVPSVEVVEMAMRTIGVNRIMYGSDEPLNLIRSVLYTHPQHGEKIVTSYLYH</sequence>
<accession>A0A2H0V2Q8</accession>
<dbReference type="Gene3D" id="3.20.20.140">
    <property type="entry name" value="Metal-dependent hydrolases"/>
    <property type="match status" value="1"/>
</dbReference>
<proteinExistence type="predicted"/>
<dbReference type="AlphaFoldDB" id="A0A2H0V2Q8"/>
<dbReference type="GO" id="GO:0016787">
    <property type="term" value="F:hydrolase activity"/>
    <property type="evidence" value="ECO:0007669"/>
    <property type="project" value="InterPro"/>
</dbReference>
<evidence type="ECO:0000259" key="1">
    <source>
        <dbReference type="Pfam" id="PF04909"/>
    </source>
</evidence>
<gene>
    <name evidence="2" type="ORF">COT99_00965</name>
</gene>
<protein>
    <recommendedName>
        <fullName evidence="1">Amidohydrolase-related domain-containing protein</fullName>
    </recommendedName>
</protein>
<dbReference type="EMBL" id="PFAR01000013">
    <property type="protein sequence ID" value="PIR93384.1"/>
    <property type="molecule type" value="Genomic_DNA"/>
</dbReference>
<dbReference type="InterPro" id="IPR032466">
    <property type="entry name" value="Metal_Hydrolase"/>
</dbReference>
<feature type="domain" description="Amidohydrolase-related" evidence="1">
    <location>
        <begin position="11"/>
        <end position="84"/>
    </location>
</feature>
<organism evidence="2 3">
    <name type="scientific">Candidatus Falkowbacteria bacterium CG10_big_fil_rev_8_21_14_0_10_43_10</name>
    <dbReference type="NCBI Taxonomy" id="1974567"/>
    <lineage>
        <taxon>Bacteria</taxon>
        <taxon>Candidatus Falkowiibacteriota</taxon>
    </lineage>
</organism>
<reference evidence="3" key="1">
    <citation type="submission" date="2017-09" db="EMBL/GenBank/DDBJ databases">
        <title>Depth-based differentiation of microbial function through sediment-hosted aquifers and enrichment of novel symbionts in the deep terrestrial subsurface.</title>
        <authorList>
            <person name="Probst A.J."/>
            <person name="Ladd B."/>
            <person name="Jarett J.K."/>
            <person name="Geller-Mcgrath D.E."/>
            <person name="Sieber C.M.K."/>
            <person name="Emerson J.B."/>
            <person name="Anantharaman K."/>
            <person name="Thomas B.C."/>
            <person name="Malmstrom R."/>
            <person name="Stieglmeier M."/>
            <person name="Klingl A."/>
            <person name="Woyke T."/>
            <person name="Ryan C.M."/>
            <person name="Banfield J.F."/>
        </authorList>
    </citation>
    <scope>NUCLEOTIDE SEQUENCE [LARGE SCALE GENOMIC DNA]</scope>
</reference>
<dbReference type="InterPro" id="IPR006680">
    <property type="entry name" value="Amidohydro-rel"/>
</dbReference>
<name>A0A2H0V2Q8_9BACT</name>
<dbReference type="Proteomes" id="UP000228626">
    <property type="component" value="Unassembled WGS sequence"/>
</dbReference>